<sequence>MKDILSTAGLETLCHFITPRTLLAFDLDGTLAPISPDPNEIKVADELQQELQIIMQHLPVAVITGRNRRDAMRFLEISPHYLIGNHGAEGLPLWKEAETRFSKLSQDWKMQLLQSLETSDAGILLEDKGTSLSVHYRHTASREQAYHRLMHMINKLTPEPRVVEGKCVINLVPYDAPHKGDALLELMHLAGMDSAVFMGDDETDEDVFALKQGNILTVRVGKSATSQADWFIQEQNDVLKTVTAIRLHLQRAQALANQQELHRGGPQESPTEP</sequence>
<evidence type="ECO:0000313" key="6">
    <source>
        <dbReference type="Proteomes" id="UP000002420"/>
    </source>
</evidence>
<evidence type="ECO:0000313" key="5">
    <source>
        <dbReference type="EMBL" id="ACD95524.1"/>
    </source>
</evidence>
<keyword evidence="3 4" id="KW-0378">Hydrolase</keyword>
<dbReference type="STRING" id="398767.Glov_1808"/>
<dbReference type="Pfam" id="PF02358">
    <property type="entry name" value="Trehalose_PPase"/>
    <property type="match status" value="1"/>
</dbReference>
<dbReference type="InterPro" id="IPR006379">
    <property type="entry name" value="HAD-SF_hydro_IIB"/>
</dbReference>
<dbReference type="SUPFAM" id="SSF56784">
    <property type="entry name" value="HAD-like"/>
    <property type="match status" value="1"/>
</dbReference>
<comment type="pathway">
    <text evidence="1 4">Glycan biosynthesis; trehalose biosynthesis.</text>
</comment>
<dbReference type="EMBL" id="CP001089">
    <property type="protein sequence ID" value="ACD95524.1"/>
    <property type="molecule type" value="Genomic_DNA"/>
</dbReference>
<dbReference type="GO" id="GO:0046872">
    <property type="term" value="F:metal ion binding"/>
    <property type="evidence" value="ECO:0007669"/>
    <property type="project" value="UniProtKB-KW"/>
</dbReference>
<dbReference type="NCBIfam" id="TIGR00685">
    <property type="entry name" value="T6PP"/>
    <property type="match status" value="1"/>
</dbReference>
<keyword evidence="4" id="KW-0479">Metal-binding</keyword>
<evidence type="ECO:0000256" key="2">
    <source>
        <dbReference type="ARBA" id="ARBA00008770"/>
    </source>
</evidence>
<dbReference type="Proteomes" id="UP000002420">
    <property type="component" value="Chromosome"/>
</dbReference>
<keyword evidence="6" id="KW-1185">Reference proteome</keyword>
<comment type="catalytic activity">
    <reaction evidence="4">
        <text>alpha,alpha-trehalose 6-phosphate + H2O = alpha,alpha-trehalose + phosphate</text>
        <dbReference type="Rhea" id="RHEA:23420"/>
        <dbReference type="ChEBI" id="CHEBI:15377"/>
        <dbReference type="ChEBI" id="CHEBI:16551"/>
        <dbReference type="ChEBI" id="CHEBI:43474"/>
        <dbReference type="ChEBI" id="CHEBI:58429"/>
        <dbReference type="EC" id="3.1.3.12"/>
    </reaction>
</comment>
<comment type="similarity">
    <text evidence="2 4">Belongs to the trehalose phosphatase family.</text>
</comment>
<dbReference type="KEGG" id="glo:Glov_1808"/>
<dbReference type="InterPro" id="IPR036412">
    <property type="entry name" value="HAD-like_sf"/>
</dbReference>
<evidence type="ECO:0000256" key="1">
    <source>
        <dbReference type="ARBA" id="ARBA00005199"/>
    </source>
</evidence>
<protein>
    <recommendedName>
        <fullName evidence="4">Trehalose 6-phosphate phosphatase</fullName>
        <ecNumber evidence="4">3.1.3.12</ecNumber>
    </recommendedName>
</protein>
<dbReference type="InterPro" id="IPR023214">
    <property type="entry name" value="HAD_sf"/>
</dbReference>
<gene>
    <name evidence="5" type="ordered locus">Glov_1808</name>
</gene>
<dbReference type="Gene3D" id="3.40.50.1000">
    <property type="entry name" value="HAD superfamily/HAD-like"/>
    <property type="match status" value="1"/>
</dbReference>
<dbReference type="PANTHER" id="PTHR43768">
    <property type="entry name" value="TREHALOSE 6-PHOSPHATE PHOSPHATASE"/>
    <property type="match status" value="1"/>
</dbReference>
<dbReference type="AlphaFoldDB" id="B3EBD0"/>
<comment type="function">
    <text evidence="4">Removes the phosphate from trehalose 6-phosphate to produce free trehalose.</text>
</comment>
<dbReference type="OrthoDB" id="414934at2"/>
<dbReference type="RefSeq" id="WP_012469863.1">
    <property type="nucleotide sequence ID" value="NC_010814.1"/>
</dbReference>
<dbReference type="GO" id="GO:0005992">
    <property type="term" value="P:trehalose biosynthetic process"/>
    <property type="evidence" value="ECO:0007669"/>
    <property type="project" value="UniProtKB-UniPathway"/>
</dbReference>
<reference evidence="5 6" key="1">
    <citation type="submission" date="2008-05" db="EMBL/GenBank/DDBJ databases">
        <title>Complete sequence of chromosome of Geobacter lovleyi SZ.</title>
        <authorList>
            <consortium name="US DOE Joint Genome Institute"/>
            <person name="Lucas S."/>
            <person name="Copeland A."/>
            <person name="Lapidus A."/>
            <person name="Glavina del Rio T."/>
            <person name="Dalin E."/>
            <person name="Tice H."/>
            <person name="Bruce D."/>
            <person name="Goodwin L."/>
            <person name="Pitluck S."/>
            <person name="Chertkov O."/>
            <person name="Meincke L."/>
            <person name="Brettin T."/>
            <person name="Detter J.C."/>
            <person name="Han C."/>
            <person name="Tapia R."/>
            <person name="Kuske C.R."/>
            <person name="Schmutz J."/>
            <person name="Larimer F."/>
            <person name="Land M."/>
            <person name="Hauser L."/>
            <person name="Kyrpides N."/>
            <person name="Mikhailova N."/>
            <person name="Sung Y."/>
            <person name="Fletcher K.E."/>
            <person name="Ritalahti K.M."/>
            <person name="Loeffler F.E."/>
            <person name="Richardson P."/>
        </authorList>
    </citation>
    <scope>NUCLEOTIDE SEQUENCE [LARGE SCALE GENOMIC DNA]</scope>
    <source>
        <strain evidence="6">ATCC BAA-1151 / DSM 17278 / SZ</strain>
    </source>
</reference>
<organism evidence="5 6">
    <name type="scientific">Trichlorobacter lovleyi (strain ATCC BAA-1151 / DSM 17278 / SZ)</name>
    <name type="common">Geobacter lovleyi</name>
    <dbReference type="NCBI Taxonomy" id="398767"/>
    <lineage>
        <taxon>Bacteria</taxon>
        <taxon>Pseudomonadati</taxon>
        <taxon>Thermodesulfobacteriota</taxon>
        <taxon>Desulfuromonadia</taxon>
        <taxon>Geobacterales</taxon>
        <taxon>Geobacteraceae</taxon>
        <taxon>Trichlorobacter</taxon>
    </lineage>
</organism>
<dbReference type="Gene3D" id="3.30.70.1020">
    <property type="entry name" value="Trehalose-6-phosphate phosphatase related protein, domain 2"/>
    <property type="match status" value="1"/>
</dbReference>
<dbReference type="PANTHER" id="PTHR43768:SF3">
    <property type="entry name" value="TREHALOSE 6-PHOSPHATE PHOSPHATASE"/>
    <property type="match status" value="1"/>
</dbReference>
<dbReference type="InterPro" id="IPR044651">
    <property type="entry name" value="OTSB-like"/>
</dbReference>
<keyword evidence="4" id="KW-0460">Magnesium</keyword>
<dbReference type="InterPro" id="IPR003337">
    <property type="entry name" value="Trehalose_PPase"/>
</dbReference>
<dbReference type="HOGENOM" id="CLU_037265_2_1_7"/>
<evidence type="ECO:0000256" key="3">
    <source>
        <dbReference type="ARBA" id="ARBA00022801"/>
    </source>
</evidence>
<dbReference type="GO" id="GO:0004805">
    <property type="term" value="F:trehalose-phosphatase activity"/>
    <property type="evidence" value="ECO:0007669"/>
    <property type="project" value="UniProtKB-EC"/>
</dbReference>
<dbReference type="EC" id="3.1.3.12" evidence="4"/>
<dbReference type="NCBIfam" id="TIGR01484">
    <property type="entry name" value="HAD-SF-IIB"/>
    <property type="match status" value="1"/>
</dbReference>
<dbReference type="eggNOG" id="COG1877">
    <property type="taxonomic scope" value="Bacteria"/>
</dbReference>
<proteinExistence type="inferred from homology"/>
<accession>B3EBD0</accession>
<comment type="cofactor">
    <cofactor evidence="4">
        <name>Mg(2+)</name>
        <dbReference type="ChEBI" id="CHEBI:18420"/>
    </cofactor>
</comment>
<dbReference type="UniPathway" id="UPA00299"/>
<evidence type="ECO:0000256" key="4">
    <source>
        <dbReference type="RuleBase" id="RU361117"/>
    </source>
</evidence>
<name>B3EBD0_TRIL1</name>